<reference evidence="2 3" key="1">
    <citation type="submission" date="2019-07" db="EMBL/GenBank/DDBJ databases">
        <title>New species of Amycolatopsis and Streptomyces.</title>
        <authorList>
            <person name="Duangmal K."/>
            <person name="Teo W.F.A."/>
            <person name="Lipun K."/>
        </authorList>
    </citation>
    <scope>NUCLEOTIDE SEQUENCE [LARGE SCALE GENOMIC DNA]</scope>
    <source>
        <strain evidence="2 3">JCM 30562</strain>
    </source>
</reference>
<keyword evidence="1" id="KW-0812">Transmembrane</keyword>
<feature type="transmembrane region" description="Helical" evidence="1">
    <location>
        <begin position="9"/>
        <end position="29"/>
    </location>
</feature>
<dbReference type="Proteomes" id="UP000318578">
    <property type="component" value="Unassembled WGS sequence"/>
</dbReference>
<feature type="transmembrane region" description="Helical" evidence="1">
    <location>
        <begin position="35"/>
        <end position="59"/>
    </location>
</feature>
<proteinExistence type="predicted"/>
<dbReference type="EMBL" id="VJZA01000072">
    <property type="protein sequence ID" value="TVT17783.1"/>
    <property type="molecule type" value="Genomic_DNA"/>
</dbReference>
<feature type="transmembrane region" description="Helical" evidence="1">
    <location>
        <begin position="71"/>
        <end position="94"/>
    </location>
</feature>
<evidence type="ECO:0000313" key="2">
    <source>
        <dbReference type="EMBL" id="TVT17783.1"/>
    </source>
</evidence>
<keyword evidence="1" id="KW-1133">Transmembrane helix</keyword>
<name>A0A558A0I7_9PSEU</name>
<gene>
    <name evidence="2" type="ORF">FNH06_30025</name>
</gene>
<comment type="caution">
    <text evidence="2">The sequence shown here is derived from an EMBL/GenBank/DDBJ whole genome shotgun (WGS) entry which is preliminary data.</text>
</comment>
<keyword evidence="3" id="KW-1185">Reference proteome</keyword>
<sequence>MSEERKRNWFFIILGIVLIIAPPVVRLVWFHDGQIYAGGIGNINAFMAATAVGGAALLYRGATRKPAQPQGAITLLASFVAVGTGAFATAQYFFPETPRGAAAAACANAPLEGAAFYAQTTEQGANSRSGPGRQFKQNDHFPASCTIGIDGYCLGEPQQDITLEPHFPDIRWLIVHGLPDRYVPAAFVGFQGGEGPLGKPDASCEGHGLPFAPPVAKVELGDRDPGGSIPLTAAAPGAYLVGYAVALKEHPEGSYVQPGQSDARPNFAVSWDLGKKNPFPGEATGDVWVAAAICLAGNASQVDSLRVAEVTLNDGAVAGSAGVVTETVPEEVRHELEQVACARSVIFN</sequence>
<protein>
    <submittedName>
        <fullName evidence="2">Uncharacterized protein</fullName>
    </submittedName>
</protein>
<dbReference type="RefSeq" id="WP_144643307.1">
    <property type="nucleotide sequence ID" value="NZ_BNAX01000037.1"/>
</dbReference>
<evidence type="ECO:0000313" key="3">
    <source>
        <dbReference type="Proteomes" id="UP000318578"/>
    </source>
</evidence>
<keyword evidence="1" id="KW-0472">Membrane</keyword>
<dbReference type="AlphaFoldDB" id="A0A558A0I7"/>
<accession>A0A558A0I7</accession>
<evidence type="ECO:0000256" key="1">
    <source>
        <dbReference type="SAM" id="Phobius"/>
    </source>
</evidence>
<dbReference type="OrthoDB" id="3688891at2"/>
<organism evidence="2 3">
    <name type="scientific">Amycolatopsis acidiphila</name>
    <dbReference type="NCBI Taxonomy" id="715473"/>
    <lineage>
        <taxon>Bacteria</taxon>
        <taxon>Bacillati</taxon>
        <taxon>Actinomycetota</taxon>
        <taxon>Actinomycetes</taxon>
        <taxon>Pseudonocardiales</taxon>
        <taxon>Pseudonocardiaceae</taxon>
        <taxon>Amycolatopsis</taxon>
    </lineage>
</organism>